<evidence type="ECO:0000313" key="2">
    <source>
        <dbReference type="EMBL" id="TQD77570.1"/>
    </source>
</evidence>
<protein>
    <submittedName>
        <fullName evidence="2">Uncharacterized protein</fullName>
    </submittedName>
</protein>
<sequence length="123" mass="13265">MSSSKKFDVATVLYPGTRNSLSSKSSSQSDEGSNPSNGKSTLGRDKRSGISLPVTRLDPVSPTTSSDVVLLDTSKNNVEMSVPKNLDLHAGIAGRKERVVDDNDKKRRVWTRGRNGYAKGAIE</sequence>
<accession>A0A540KTL8</accession>
<proteinExistence type="predicted"/>
<keyword evidence="3" id="KW-1185">Reference proteome</keyword>
<feature type="region of interest" description="Disordered" evidence="1">
    <location>
        <begin position="1"/>
        <end position="68"/>
    </location>
</feature>
<organism evidence="2 3">
    <name type="scientific">Malus baccata</name>
    <name type="common">Siberian crab apple</name>
    <name type="synonym">Pyrus baccata</name>
    <dbReference type="NCBI Taxonomy" id="106549"/>
    <lineage>
        <taxon>Eukaryota</taxon>
        <taxon>Viridiplantae</taxon>
        <taxon>Streptophyta</taxon>
        <taxon>Embryophyta</taxon>
        <taxon>Tracheophyta</taxon>
        <taxon>Spermatophyta</taxon>
        <taxon>Magnoliopsida</taxon>
        <taxon>eudicotyledons</taxon>
        <taxon>Gunneridae</taxon>
        <taxon>Pentapetalae</taxon>
        <taxon>rosids</taxon>
        <taxon>fabids</taxon>
        <taxon>Rosales</taxon>
        <taxon>Rosaceae</taxon>
        <taxon>Amygdaloideae</taxon>
        <taxon>Maleae</taxon>
        <taxon>Malus</taxon>
    </lineage>
</organism>
<feature type="compositionally biased region" description="Low complexity" evidence="1">
    <location>
        <begin position="20"/>
        <end position="33"/>
    </location>
</feature>
<name>A0A540KTL8_MALBA</name>
<dbReference type="AlphaFoldDB" id="A0A540KTL8"/>
<dbReference type="Proteomes" id="UP000315295">
    <property type="component" value="Unassembled WGS sequence"/>
</dbReference>
<comment type="caution">
    <text evidence="2">The sequence shown here is derived from an EMBL/GenBank/DDBJ whole genome shotgun (WGS) entry which is preliminary data.</text>
</comment>
<dbReference type="EMBL" id="VIEB01000954">
    <property type="protein sequence ID" value="TQD77570.1"/>
    <property type="molecule type" value="Genomic_DNA"/>
</dbReference>
<reference evidence="2 3" key="1">
    <citation type="journal article" date="2019" name="G3 (Bethesda)">
        <title>Sequencing of a Wild Apple (Malus baccata) Genome Unravels the Differences Between Cultivated and Wild Apple Species Regarding Disease Resistance and Cold Tolerance.</title>
        <authorList>
            <person name="Chen X."/>
        </authorList>
    </citation>
    <scope>NUCLEOTIDE SEQUENCE [LARGE SCALE GENOMIC DNA]</scope>
    <source>
        <strain evidence="3">cv. Shandingzi</strain>
        <tissue evidence="2">Leaves</tissue>
    </source>
</reference>
<gene>
    <name evidence="2" type="ORF">C1H46_036893</name>
</gene>
<evidence type="ECO:0000256" key="1">
    <source>
        <dbReference type="SAM" id="MobiDB-lite"/>
    </source>
</evidence>
<evidence type="ECO:0000313" key="3">
    <source>
        <dbReference type="Proteomes" id="UP000315295"/>
    </source>
</evidence>